<dbReference type="RefSeq" id="WP_147053688.1">
    <property type="nucleotide sequence ID" value="NZ_CP042437.1"/>
</dbReference>
<feature type="domain" description="CSD" evidence="1">
    <location>
        <begin position="76"/>
        <end position="144"/>
    </location>
</feature>
<protein>
    <submittedName>
        <fullName evidence="2">DUF3825 domain-containing protein</fullName>
    </submittedName>
</protein>
<dbReference type="OrthoDB" id="5493836at2"/>
<dbReference type="Gene3D" id="2.40.50.140">
    <property type="entry name" value="Nucleic acid-binding proteins"/>
    <property type="match status" value="1"/>
</dbReference>
<dbReference type="Pfam" id="PF00313">
    <property type="entry name" value="CSD"/>
    <property type="match status" value="1"/>
</dbReference>
<organism evidence="2 3">
    <name type="scientific">Mucilaginibacter ginsenosidivorax</name>
    <dbReference type="NCBI Taxonomy" id="862126"/>
    <lineage>
        <taxon>Bacteria</taxon>
        <taxon>Pseudomonadati</taxon>
        <taxon>Bacteroidota</taxon>
        <taxon>Sphingobacteriia</taxon>
        <taxon>Sphingobacteriales</taxon>
        <taxon>Sphingobacteriaceae</taxon>
        <taxon>Mucilaginibacter</taxon>
    </lineage>
</organism>
<dbReference type="PROSITE" id="PS51857">
    <property type="entry name" value="CSD_2"/>
    <property type="match status" value="1"/>
</dbReference>
<gene>
    <name evidence="2" type="ORF">FSB76_11360</name>
</gene>
<dbReference type="Proteomes" id="UP000321362">
    <property type="component" value="Chromosome"/>
</dbReference>
<proteinExistence type="predicted"/>
<dbReference type="AlphaFoldDB" id="A0A5B8W0V8"/>
<dbReference type="InterPro" id="IPR024437">
    <property type="entry name" value="DUF3825"/>
</dbReference>
<accession>A0A5B8W0V8</accession>
<dbReference type="GO" id="GO:0003676">
    <property type="term" value="F:nucleic acid binding"/>
    <property type="evidence" value="ECO:0007669"/>
    <property type="project" value="InterPro"/>
</dbReference>
<reference evidence="2 3" key="1">
    <citation type="journal article" date="2013" name="J. Microbiol.">
        <title>Mucilaginibacter ginsenosidivorax sp. nov., with ginsenoside converting activity isolated from sediment.</title>
        <authorList>
            <person name="Kim J.K."/>
            <person name="Choi T.E."/>
            <person name="Liu Q.M."/>
            <person name="Park H.Y."/>
            <person name="Yi T.H."/>
            <person name="Yoon M.H."/>
            <person name="Kim S.C."/>
            <person name="Im W.T."/>
        </authorList>
    </citation>
    <scope>NUCLEOTIDE SEQUENCE [LARGE SCALE GENOMIC DNA]</scope>
    <source>
        <strain evidence="2 3">KHI28</strain>
    </source>
</reference>
<dbReference type="SUPFAM" id="SSF50249">
    <property type="entry name" value="Nucleic acid-binding proteins"/>
    <property type="match status" value="1"/>
</dbReference>
<dbReference type="Pfam" id="PF12873">
    <property type="entry name" value="DUF3825"/>
    <property type="match status" value="1"/>
</dbReference>
<keyword evidence="3" id="KW-1185">Reference proteome</keyword>
<dbReference type="EMBL" id="CP042437">
    <property type="protein sequence ID" value="QEC76515.1"/>
    <property type="molecule type" value="Genomic_DNA"/>
</dbReference>
<evidence type="ECO:0000313" key="2">
    <source>
        <dbReference type="EMBL" id="QEC76515.1"/>
    </source>
</evidence>
<dbReference type="InterPro" id="IPR002059">
    <property type="entry name" value="CSP_DNA-bd"/>
</dbReference>
<dbReference type="KEGG" id="mgk:FSB76_11360"/>
<sequence>MTGKIKFYKPLEFWGKISVDDQLRDIYFNLQNIEGDLLTLIETDKYKDEPVVFEVGEARKPGEKEAKKICLDSSKRKVGHIISFDNERGIGYIEDYGKKNKLFFHHSSIKKEKADKYERIEVGEPVIFTDGINDRGKCAIEVTKIDYRSHIEEFAIFQDLRQSLNDLKSLAELENWDYLKKPTKGMPVLYSYINHTCIRLIRQDKIVKGRSSKDNKEYSYFNTGLVTPQQDEIFAYFIKNPKYSPITGWGLEIPEWSFIEFNTEQSVYRRYFIEVPDIATYFSEAEVADLIFDTRVPIIPDKEHLLKRKARIESERIRNLDDEAFIEEIKDAIELAKRRIRRNYKTAIPHFYDNRIQFLLPLCFRSNKAEAVAALVVNKNENIHEAHTILSLDQAYNNARLLAKPDREWLNP</sequence>
<dbReference type="InterPro" id="IPR012340">
    <property type="entry name" value="NA-bd_OB-fold"/>
</dbReference>
<evidence type="ECO:0000313" key="3">
    <source>
        <dbReference type="Proteomes" id="UP000321362"/>
    </source>
</evidence>
<name>A0A5B8W0V8_9SPHI</name>
<evidence type="ECO:0000259" key="1">
    <source>
        <dbReference type="PROSITE" id="PS51857"/>
    </source>
</evidence>